<feature type="chain" id="PRO_5002432911" evidence="1">
    <location>
        <begin position="23"/>
        <end position="56"/>
    </location>
</feature>
<evidence type="ECO:0000313" key="2">
    <source>
        <dbReference type="EMBL" id="JAH58255.1"/>
    </source>
</evidence>
<keyword evidence="1" id="KW-0732">Signal</keyword>
<evidence type="ECO:0000256" key="1">
    <source>
        <dbReference type="SAM" id="SignalP"/>
    </source>
</evidence>
<proteinExistence type="predicted"/>
<organism evidence="2">
    <name type="scientific">Anguilla anguilla</name>
    <name type="common">European freshwater eel</name>
    <name type="synonym">Muraena anguilla</name>
    <dbReference type="NCBI Taxonomy" id="7936"/>
    <lineage>
        <taxon>Eukaryota</taxon>
        <taxon>Metazoa</taxon>
        <taxon>Chordata</taxon>
        <taxon>Craniata</taxon>
        <taxon>Vertebrata</taxon>
        <taxon>Euteleostomi</taxon>
        <taxon>Actinopterygii</taxon>
        <taxon>Neopterygii</taxon>
        <taxon>Teleostei</taxon>
        <taxon>Anguilliformes</taxon>
        <taxon>Anguillidae</taxon>
        <taxon>Anguilla</taxon>
    </lineage>
</organism>
<sequence length="56" mass="6230">MPSLPTLLISQLIILIIMECHLICPSQNLSLTPEGHHLTSSHYNVCIVIKICTSYP</sequence>
<dbReference type="EMBL" id="GBXM01050322">
    <property type="protein sequence ID" value="JAH58255.1"/>
    <property type="molecule type" value="Transcribed_RNA"/>
</dbReference>
<protein>
    <submittedName>
        <fullName evidence="2">Uncharacterized protein</fullName>
    </submittedName>
</protein>
<name>A0A0E9TZA5_ANGAN</name>
<feature type="signal peptide" evidence="1">
    <location>
        <begin position="1"/>
        <end position="22"/>
    </location>
</feature>
<accession>A0A0E9TZA5</accession>
<reference evidence="2" key="1">
    <citation type="submission" date="2014-11" db="EMBL/GenBank/DDBJ databases">
        <authorList>
            <person name="Amaro Gonzalez C."/>
        </authorList>
    </citation>
    <scope>NUCLEOTIDE SEQUENCE</scope>
</reference>
<dbReference type="AlphaFoldDB" id="A0A0E9TZA5"/>
<reference evidence="2" key="2">
    <citation type="journal article" date="2015" name="Fish Shellfish Immunol.">
        <title>Early steps in the European eel (Anguilla anguilla)-Vibrio vulnificus interaction in the gills: Role of the RtxA13 toxin.</title>
        <authorList>
            <person name="Callol A."/>
            <person name="Pajuelo D."/>
            <person name="Ebbesson L."/>
            <person name="Teles M."/>
            <person name="MacKenzie S."/>
            <person name="Amaro C."/>
        </authorList>
    </citation>
    <scope>NUCLEOTIDE SEQUENCE</scope>
</reference>